<dbReference type="Gene3D" id="3.55.10.10">
    <property type="entry name" value="Archease domain"/>
    <property type="match status" value="1"/>
</dbReference>
<dbReference type="SUPFAM" id="SSF69819">
    <property type="entry name" value="MTH1598-like"/>
    <property type="match status" value="1"/>
</dbReference>
<keyword evidence="4" id="KW-0106">Calcium</keyword>
<dbReference type="GO" id="GO:0046872">
    <property type="term" value="F:metal ion binding"/>
    <property type="evidence" value="ECO:0007669"/>
    <property type="project" value="UniProtKB-KW"/>
</dbReference>
<dbReference type="Pfam" id="PF01951">
    <property type="entry name" value="Archease"/>
    <property type="match status" value="1"/>
</dbReference>
<dbReference type="AlphaFoldDB" id="A0A9D8KHA3"/>
<feature type="domain" description="Archease" evidence="5">
    <location>
        <begin position="16"/>
        <end position="158"/>
    </location>
</feature>
<dbReference type="EMBL" id="JAFGIX010000065">
    <property type="protein sequence ID" value="MBN1574107.1"/>
    <property type="molecule type" value="Genomic_DNA"/>
</dbReference>
<keyword evidence="2" id="KW-0819">tRNA processing</keyword>
<keyword evidence="3" id="KW-0479">Metal-binding</keyword>
<organism evidence="6 7">
    <name type="scientific">Candidatus Zymogenus saltonus</name>
    <dbReference type="NCBI Taxonomy" id="2844893"/>
    <lineage>
        <taxon>Bacteria</taxon>
        <taxon>Deltaproteobacteria</taxon>
        <taxon>Candidatus Zymogenia</taxon>
        <taxon>Candidatus Zymogeniales</taxon>
        <taxon>Candidatus Zymogenaceae</taxon>
        <taxon>Candidatus Zymogenus</taxon>
    </lineage>
</organism>
<evidence type="ECO:0000256" key="4">
    <source>
        <dbReference type="ARBA" id="ARBA00022837"/>
    </source>
</evidence>
<name>A0A9D8KHA3_9DELT</name>
<evidence type="ECO:0000256" key="3">
    <source>
        <dbReference type="ARBA" id="ARBA00022723"/>
    </source>
</evidence>
<dbReference type="InterPro" id="IPR036820">
    <property type="entry name" value="Archease_dom_sf"/>
</dbReference>
<evidence type="ECO:0000259" key="5">
    <source>
        <dbReference type="Pfam" id="PF01951"/>
    </source>
</evidence>
<sequence>MKAHKNSRNNSRGNKYRLLDHTADLRIEVVGEGREGLFVSAGEALADLLVGIDRLGGEKEIRREVAAAGDSLEELLIDWLRELLYTFTVKGVVLFRFEIVELTEKVVKAVCTGEKFDIERHGIKTEIKAVTYHGLKIEIDGADSSEGDRHRAAIVFDV</sequence>
<dbReference type="Proteomes" id="UP000809273">
    <property type="component" value="Unassembled WGS sequence"/>
</dbReference>
<evidence type="ECO:0000313" key="6">
    <source>
        <dbReference type="EMBL" id="MBN1574107.1"/>
    </source>
</evidence>
<dbReference type="InterPro" id="IPR023572">
    <property type="entry name" value="Archease_dom"/>
</dbReference>
<comment type="caution">
    <text evidence="6">The sequence shown here is derived from an EMBL/GenBank/DDBJ whole genome shotgun (WGS) entry which is preliminary data.</text>
</comment>
<protein>
    <submittedName>
        <fullName evidence="6">Archease</fullName>
    </submittedName>
</protein>
<dbReference type="GO" id="GO:0008033">
    <property type="term" value="P:tRNA processing"/>
    <property type="evidence" value="ECO:0007669"/>
    <property type="project" value="UniProtKB-KW"/>
</dbReference>
<gene>
    <name evidence="6" type="ORF">JW984_13000</name>
</gene>
<evidence type="ECO:0000313" key="7">
    <source>
        <dbReference type="Proteomes" id="UP000809273"/>
    </source>
</evidence>
<evidence type="ECO:0000256" key="1">
    <source>
        <dbReference type="ARBA" id="ARBA00007963"/>
    </source>
</evidence>
<reference evidence="6" key="2">
    <citation type="submission" date="2021-01" db="EMBL/GenBank/DDBJ databases">
        <authorList>
            <person name="Hahn C.R."/>
            <person name="Youssef N.H."/>
            <person name="Elshahed M."/>
        </authorList>
    </citation>
    <scope>NUCLEOTIDE SEQUENCE</scope>
    <source>
        <strain evidence="6">Zod_Metabat.24</strain>
    </source>
</reference>
<proteinExistence type="inferred from homology"/>
<dbReference type="InterPro" id="IPR002804">
    <property type="entry name" value="Archease"/>
</dbReference>
<reference evidence="6" key="1">
    <citation type="journal article" date="2021" name="Environ. Microbiol.">
        <title>Genomic characterization of three novel Desulfobacterota classes expand the metabolic and phylogenetic diversity of the phylum.</title>
        <authorList>
            <person name="Murphy C.L."/>
            <person name="Biggerstaff J."/>
            <person name="Eichhorn A."/>
            <person name="Ewing E."/>
            <person name="Shahan R."/>
            <person name="Soriano D."/>
            <person name="Stewart S."/>
            <person name="VanMol K."/>
            <person name="Walker R."/>
            <person name="Walters P."/>
            <person name="Elshahed M.S."/>
            <person name="Youssef N.H."/>
        </authorList>
    </citation>
    <scope>NUCLEOTIDE SEQUENCE</scope>
    <source>
        <strain evidence="6">Zod_Metabat.24</strain>
    </source>
</reference>
<accession>A0A9D8KHA3</accession>
<comment type="similarity">
    <text evidence="1">Belongs to the archease family.</text>
</comment>
<dbReference type="PANTHER" id="PTHR12682:SF11">
    <property type="entry name" value="PROTEIN ARCHEASE"/>
    <property type="match status" value="1"/>
</dbReference>
<evidence type="ECO:0000256" key="2">
    <source>
        <dbReference type="ARBA" id="ARBA00022694"/>
    </source>
</evidence>
<dbReference type="PANTHER" id="PTHR12682">
    <property type="entry name" value="ARCHEASE"/>
    <property type="match status" value="1"/>
</dbReference>